<keyword evidence="2" id="KW-1185">Reference proteome</keyword>
<proteinExistence type="predicted"/>
<gene>
    <name evidence="1" type="ORF">Atai01_17780</name>
</gene>
<dbReference type="AlphaFoldDB" id="A0A9W6QX47"/>
<sequence>MGRDPYQQEAGLIAAGDTTQARRMAQFMRNGQYISAPTAGDGTTYPPGWFPRYSPVRYGT</sequence>
<organism evidence="1 2">
    <name type="scientific">Amycolatopsis taiwanensis</name>
    <dbReference type="NCBI Taxonomy" id="342230"/>
    <lineage>
        <taxon>Bacteria</taxon>
        <taxon>Bacillati</taxon>
        <taxon>Actinomycetota</taxon>
        <taxon>Actinomycetes</taxon>
        <taxon>Pseudonocardiales</taxon>
        <taxon>Pseudonocardiaceae</taxon>
        <taxon>Amycolatopsis</taxon>
    </lineage>
</organism>
<comment type="caution">
    <text evidence="1">The sequence shown here is derived from an EMBL/GenBank/DDBJ whole genome shotgun (WGS) entry which is preliminary data.</text>
</comment>
<dbReference type="EMBL" id="BSTI01000003">
    <property type="protein sequence ID" value="GLY65159.1"/>
    <property type="molecule type" value="Genomic_DNA"/>
</dbReference>
<evidence type="ECO:0000313" key="1">
    <source>
        <dbReference type="EMBL" id="GLY65159.1"/>
    </source>
</evidence>
<protein>
    <submittedName>
        <fullName evidence="1">Uncharacterized protein</fullName>
    </submittedName>
</protein>
<dbReference type="Proteomes" id="UP001165136">
    <property type="component" value="Unassembled WGS sequence"/>
</dbReference>
<evidence type="ECO:0000313" key="2">
    <source>
        <dbReference type="Proteomes" id="UP001165136"/>
    </source>
</evidence>
<accession>A0A9W6QX47</accession>
<name>A0A9W6QX47_9PSEU</name>
<reference evidence="1" key="1">
    <citation type="submission" date="2023-03" db="EMBL/GenBank/DDBJ databases">
        <title>Amycolatopsis taiwanensis NBRC 103393.</title>
        <authorList>
            <person name="Ichikawa N."/>
            <person name="Sato H."/>
            <person name="Tonouchi N."/>
        </authorList>
    </citation>
    <scope>NUCLEOTIDE SEQUENCE</scope>
    <source>
        <strain evidence="1">NBRC 103393</strain>
    </source>
</reference>